<sequence length="170" mass="19053">MLESIQAALEALAVSRKKLTDLLPSLKGNKVISSNEEALAFVFDLQDYSDAIRLVTDFVTVEVEDQAVTPKEISQLFSEQRESLERLITEFTHLSDEMEEGHYTESFYGLKAGGVRRLSGGLQGVLEMNGQLLQENLTFQRLIKDVDVSSGIQAEESEEKTGFFRKLFGK</sequence>
<dbReference type="AlphaFoldDB" id="R3WL42"/>
<protein>
    <submittedName>
        <fullName evidence="1">Uncharacterized protein</fullName>
    </submittedName>
</protein>
<evidence type="ECO:0000313" key="2">
    <source>
        <dbReference type="Proteomes" id="UP000013785"/>
    </source>
</evidence>
<dbReference type="Proteomes" id="UP000013785">
    <property type="component" value="Unassembled WGS sequence"/>
</dbReference>
<dbReference type="PATRIC" id="fig|1158610.3.peg.2929"/>
<accession>R3WL42</accession>
<name>R3WL42_9ENTE</name>
<evidence type="ECO:0000313" key="1">
    <source>
        <dbReference type="EMBL" id="EOL42595.1"/>
    </source>
</evidence>
<reference evidence="1 2" key="1">
    <citation type="submission" date="2013-02" db="EMBL/GenBank/DDBJ databases">
        <title>The Genome Sequence of Enterococcus phoeniculicola BAA-412.</title>
        <authorList>
            <consortium name="The Broad Institute Genome Sequencing Platform"/>
            <consortium name="The Broad Institute Genome Sequencing Center for Infectious Disease"/>
            <person name="Earl A.M."/>
            <person name="Gilmore M.S."/>
            <person name="Lebreton F."/>
            <person name="Walker B."/>
            <person name="Young S.K."/>
            <person name="Zeng Q."/>
            <person name="Gargeya S."/>
            <person name="Fitzgerald M."/>
            <person name="Haas B."/>
            <person name="Abouelleil A."/>
            <person name="Alvarado L."/>
            <person name="Arachchi H.M."/>
            <person name="Berlin A.M."/>
            <person name="Chapman S.B."/>
            <person name="Dewar J."/>
            <person name="Goldberg J."/>
            <person name="Griggs A."/>
            <person name="Gujja S."/>
            <person name="Hansen M."/>
            <person name="Howarth C."/>
            <person name="Imamovic A."/>
            <person name="Larimer J."/>
            <person name="McCowan C."/>
            <person name="Murphy C."/>
            <person name="Neiman D."/>
            <person name="Pearson M."/>
            <person name="Priest M."/>
            <person name="Roberts A."/>
            <person name="Saif S."/>
            <person name="Shea T."/>
            <person name="Sisk P."/>
            <person name="Sykes S."/>
            <person name="Wortman J."/>
            <person name="Nusbaum C."/>
            <person name="Birren B."/>
        </authorList>
    </citation>
    <scope>NUCLEOTIDE SEQUENCE [LARGE SCALE GENOMIC DNA]</scope>
    <source>
        <strain evidence="1 2">ATCC BAA-412</strain>
    </source>
</reference>
<dbReference type="EMBL" id="AJAT01000017">
    <property type="protein sequence ID" value="EOL42595.1"/>
    <property type="molecule type" value="Genomic_DNA"/>
</dbReference>
<dbReference type="OrthoDB" id="2186283at2"/>
<comment type="caution">
    <text evidence="1">The sequence shown here is derived from an EMBL/GenBank/DDBJ whole genome shotgun (WGS) entry which is preliminary data.</text>
</comment>
<dbReference type="RefSeq" id="WP_010769582.1">
    <property type="nucleotide sequence ID" value="NZ_ASWE01000001.1"/>
</dbReference>
<proteinExistence type="predicted"/>
<keyword evidence="2" id="KW-1185">Reference proteome</keyword>
<dbReference type="eggNOG" id="ENOG50306NI">
    <property type="taxonomic scope" value="Bacteria"/>
</dbReference>
<organism evidence="1 2">
    <name type="scientific">Enterococcus phoeniculicola ATCC BAA-412</name>
    <dbReference type="NCBI Taxonomy" id="1158610"/>
    <lineage>
        <taxon>Bacteria</taxon>
        <taxon>Bacillati</taxon>
        <taxon>Bacillota</taxon>
        <taxon>Bacilli</taxon>
        <taxon>Lactobacillales</taxon>
        <taxon>Enterococcaceae</taxon>
        <taxon>Enterococcus</taxon>
    </lineage>
</organism>
<gene>
    <name evidence="1" type="ORF">UC3_02948</name>
</gene>
<dbReference type="HOGENOM" id="CLU_139057_0_0_9"/>